<evidence type="ECO:0000256" key="1">
    <source>
        <dbReference type="ARBA" id="ARBA00006787"/>
    </source>
</evidence>
<protein>
    <recommendedName>
        <fullName evidence="6">Dioxygenase</fullName>
        <ecNumber evidence="6">1.13.11.-</ecNumber>
    </recommendedName>
</protein>
<comment type="cofactor">
    <cofactor evidence="5 6">
        <name>Fe(2+)</name>
        <dbReference type="ChEBI" id="CHEBI:29033"/>
    </cofactor>
    <text evidence="5 6">Binds 1 Fe(2+) ion per subunit.</text>
</comment>
<evidence type="ECO:0000256" key="5">
    <source>
        <dbReference type="PIRSR" id="PIRSR604294-1"/>
    </source>
</evidence>
<evidence type="ECO:0000256" key="7">
    <source>
        <dbReference type="SAM" id="MobiDB-lite"/>
    </source>
</evidence>
<accession>A0A4Q7V1A8</accession>
<feature type="binding site" evidence="5">
    <location>
        <position position="479"/>
    </location>
    <ligand>
        <name>Fe cation</name>
        <dbReference type="ChEBI" id="CHEBI:24875"/>
        <note>catalytic</note>
    </ligand>
</feature>
<dbReference type="Proteomes" id="UP000291591">
    <property type="component" value="Unassembled WGS sequence"/>
</dbReference>
<dbReference type="Pfam" id="PF03055">
    <property type="entry name" value="RPE65"/>
    <property type="match status" value="1"/>
</dbReference>
<reference evidence="8 9" key="1">
    <citation type="submission" date="2019-02" db="EMBL/GenBank/DDBJ databases">
        <title>Sequencing the genomes of 1000 actinobacteria strains.</title>
        <authorList>
            <person name="Klenk H.-P."/>
        </authorList>
    </citation>
    <scope>NUCLEOTIDE SEQUENCE [LARGE SCALE GENOMIC DNA]</scope>
    <source>
        <strain evidence="8 9">DSM 45779</strain>
    </source>
</reference>
<keyword evidence="9" id="KW-1185">Reference proteome</keyword>
<proteinExistence type="inferred from homology"/>
<keyword evidence="4 5" id="KW-0408">Iron</keyword>
<evidence type="ECO:0000313" key="9">
    <source>
        <dbReference type="Proteomes" id="UP000291591"/>
    </source>
</evidence>
<keyword evidence="3 6" id="KW-0560">Oxidoreductase</keyword>
<evidence type="ECO:0000256" key="3">
    <source>
        <dbReference type="ARBA" id="ARBA00023002"/>
    </source>
</evidence>
<sequence>MTDVQERPDGTAAQPDEPNPYLLGVFAPVRDEITADDLEVIGEIPRDLNGVYLRNGPNPRFDVTGRYHWFDGDGMVHAISFENGTARYRNRYVRTRGLSREEAAGHPLWTGMVESPAGNPVGTARGLPYKDTANTDLTFHRGRVLATWYLCGEPVSMDPLSLETLGAETFLDTLHGDVMAHPKLDERTGELMWFDYGARDPLLRYGVVGPSGAIEHEVPIELPGPRMPHDMAITENHSVLMDLPLVADPEAARKGRHKLLFDRSIPARFGVIPRRGASAEIRWFDAEPCYIYHVVGAWEERSAAGHDTVVLDVCRVTRPEPRPTRPGPIGKLLGYLRLDARLHRYVFDLHTGTTTETQLDDANTEFPSIDTRAQGGAGYRHSYGVHIADHETVRFSGLLRRDRVTGERQDHFFGPGRFGSEAPFAPRDGSTGDDDGYLVSFVTDERDGRSEVEILDASDLAAGPVARVRLPQRVPLGFHATWVRQDQLRHTPA</sequence>
<feature type="region of interest" description="Disordered" evidence="7">
    <location>
        <begin position="1"/>
        <end position="20"/>
    </location>
</feature>
<dbReference type="RefSeq" id="WP_130292299.1">
    <property type="nucleotide sequence ID" value="NZ_SHKL01000001.1"/>
</dbReference>
<dbReference type="GO" id="GO:0046872">
    <property type="term" value="F:metal ion binding"/>
    <property type="evidence" value="ECO:0007669"/>
    <property type="project" value="UniProtKB-KW"/>
</dbReference>
<name>A0A4Q7V1A8_PSEST</name>
<evidence type="ECO:0000256" key="4">
    <source>
        <dbReference type="ARBA" id="ARBA00023004"/>
    </source>
</evidence>
<feature type="binding site" evidence="5">
    <location>
        <position position="293"/>
    </location>
    <ligand>
        <name>Fe cation</name>
        <dbReference type="ChEBI" id="CHEBI:24875"/>
        <note>catalytic</note>
    </ligand>
</feature>
<keyword evidence="6 8" id="KW-0223">Dioxygenase</keyword>
<gene>
    <name evidence="8" type="ORF">EV383_5216</name>
</gene>
<dbReference type="AlphaFoldDB" id="A0A4Q7V1A8"/>
<dbReference type="EMBL" id="SHKL01000001">
    <property type="protein sequence ID" value="RZT88277.1"/>
    <property type="molecule type" value="Genomic_DNA"/>
</dbReference>
<dbReference type="PANTHER" id="PTHR10543:SF89">
    <property type="entry name" value="CAROTENOID 9,10(9',10')-CLEAVAGE DIOXYGENASE 1"/>
    <property type="match status" value="1"/>
</dbReference>
<feature type="region of interest" description="Disordered" evidence="7">
    <location>
        <begin position="410"/>
        <end position="433"/>
    </location>
</feature>
<keyword evidence="2 5" id="KW-0479">Metal-binding</keyword>
<evidence type="ECO:0000313" key="8">
    <source>
        <dbReference type="EMBL" id="RZT88277.1"/>
    </source>
</evidence>
<feature type="binding site" evidence="5">
    <location>
        <position position="181"/>
    </location>
    <ligand>
        <name>Fe cation</name>
        <dbReference type="ChEBI" id="CHEBI:24875"/>
        <note>catalytic</note>
    </ligand>
</feature>
<evidence type="ECO:0000256" key="2">
    <source>
        <dbReference type="ARBA" id="ARBA00022723"/>
    </source>
</evidence>
<evidence type="ECO:0000256" key="6">
    <source>
        <dbReference type="RuleBase" id="RU364048"/>
    </source>
</evidence>
<organism evidence="8 9">
    <name type="scientific">Pseudonocardia sediminis</name>
    <dbReference type="NCBI Taxonomy" id="1397368"/>
    <lineage>
        <taxon>Bacteria</taxon>
        <taxon>Bacillati</taxon>
        <taxon>Actinomycetota</taxon>
        <taxon>Actinomycetes</taxon>
        <taxon>Pseudonocardiales</taxon>
        <taxon>Pseudonocardiaceae</taxon>
        <taxon>Pseudonocardia</taxon>
    </lineage>
</organism>
<feature type="binding site" evidence="5">
    <location>
        <position position="229"/>
    </location>
    <ligand>
        <name>Fe cation</name>
        <dbReference type="ChEBI" id="CHEBI:24875"/>
        <note>catalytic</note>
    </ligand>
</feature>
<dbReference type="EC" id="1.13.11.-" evidence="6"/>
<dbReference type="InterPro" id="IPR004294">
    <property type="entry name" value="Carotenoid_Oase"/>
</dbReference>
<dbReference type="GO" id="GO:0016121">
    <property type="term" value="P:carotene catabolic process"/>
    <property type="evidence" value="ECO:0007669"/>
    <property type="project" value="TreeGrafter"/>
</dbReference>
<dbReference type="GO" id="GO:0010436">
    <property type="term" value="F:carotenoid dioxygenase activity"/>
    <property type="evidence" value="ECO:0007669"/>
    <property type="project" value="TreeGrafter"/>
</dbReference>
<dbReference type="OrthoDB" id="6636843at2"/>
<comment type="caution">
    <text evidence="8">The sequence shown here is derived from an EMBL/GenBank/DDBJ whole genome shotgun (WGS) entry which is preliminary data.</text>
</comment>
<dbReference type="PANTHER" id="PTHR10543">
    <property type="entry name" value="BETA-CAROTENE DIOXYGENASE"/>
    <property type="match status" value="1"/>
</dbReference>
<comment type="similarity">
    <text evidence="1 6">Belongs to the carotenoid oxygenase family.</text>
</comment>